<dbReference type="InterPro" id="IPR041542">
    <property type="entry name" value="GH43_C2"/>
</dbReference>
<dbReference type="Pfam" id="PF04616">
    <property type="entry name" value="Glyco_hydro_43"/>
    <property type="match status" value="1"/>
</dbReference>
<comment type="similarity">
    <text evidence="1 4">Belongs to the glycosyl hydrolase 43 family.</text>
</comment>
<proteinExistence type="inferred from homology"/>
<dbReference type="SUPFAM" id="SSF49899">
    <property type="entry name" value="Concanavalin A-like lectins/glucanases"/>
    <property type="match status" value="1"/>
</dbReference>
<gene>
    <name evidence="6" type="ORF">GCM10008932_06770</name>
</gene>
<dbReference type="Gene3D" id="2.60.120.200">
    <property type="match status" value="1"/>
</dbReference>
<dbReference type="GO" id="GO:0016787">
    <property type="term" value="F:hydrolase activity"/>
    <property type="evidence" value="ECO:0007669"/>
    <property type="project" value="UniProtKB-KW"/>
</dbReference>
<dbReference type="PANTHER" id="PTHR42812">
    <property type="entry name" value="BETA-XYLOSIDASE"/>
    <property type="match status" value="1"/>
</dbReference>
<comment type="caution">
    <text evidence="6">The sequence shown here is derived from an EMBL/GenBank/DDBJ whole genome shotgun (WGS) entry which is preliminary data.</text>
</comment>
<keyword evidence="2 4" id="KW-0378">Hydrolase</keyword>
<evidence type="ECO:0000313" key="6">
    <source>
        <dbReference type="EMBL" id="GAA0356461.1"/>
    </source>
</evidence>
<dbReference type="Pfam" id="PF17851">
    <property type="entry name" value="GH43_C2"/>
    <property type="match status" value="1"/>
</dbReference>
<dbReference type="InterPro" id="IPR023296">
    <property type="entry name" value="Glyco_hydro_beta-prop_sf"/>
</dbReference>
<dbReference type="CDD" id="cd09000">
    <property type="entry name" value="GH43_SXA-like"/>
    <property type="match status" value="1"/>
</dbReference>
<evidence type="ECO:0000256" key="3">
    <source>
        <dbReference type="ARBA" id="ARBA00023295"/>
    </source>
</evidence>
<accession>A0ABN0X6N2</accession>
<keyword evidence="3 4" id="KW-0326">Glycosidase</keyword>
<name>A0ABN0X6N2_9LACT</name>
<dbReference type="PANTHER" id="PTHR42812:SF12">
    <property type="entry name" value="BETA-XYLOSIDASE-RELATED"/>
    <property type="match status" value="1"/>
</dbReference>
<evidence type="ECO:0000313" key="7">
    <source>
        <dbReference type="Proteomes" id="UP001501166"/>
    </source>
</evidence>
<dbReference type="Proteomes" id="UP001501166">
    <property type="component" value="Unassembled WGS sequence"/>
</dbReference>
<reference evidence="6 7" key="1">
    <citation type="journal article" date="2019" name="Int. J. Syst. Evol. Microbiol.">
        <title>The Global Catalogue of Microorganisms (GCM) 10K type strain sequencing project: providing services to taxonomists for standard genome sequencing and annotation.</title>
        <authorList>
            <consortium name="The Broad Institute Genomics Platform"/>
            <consortium name="The Broad Institute Genome Sequencing Center for Infectious Disease"/>
            <person name="Wu L."/>
            <person name="Ma J."/>
        </authorList>
    </citation>
    <scope>NUCLEOTIDE SEQUENCE [LARGE SCALE GENOMIC DNA]</scope>
    <source>
        <strain evidence="6 7">JCM 12662</strain>
    </source>
</reference>
<evidence type="ECO:0000256" key="2">
    <source>
        <dbReference type="ARBA" id="ARBA00022801"/>
    </source>
</evidence>
<dbReference type="EMBL" id="BAAACW010000040">
    <property type="protein sequence ID" value="GAA0356461.1"/>
    <property type="molecule type" value="Genomic_DNA"/>
</dbReference>
<feature type="domain" description="Beta-xylosidase C-terminal Concanavalin A-like" evidence="5">
    <location>
        <begin position="325"/>
        <end position="517"/>
    </location>
</feature>
<dbReference type="Gene3D" id="2.115.10.20">
    <property type="entry name" value="Glycosyl hydrolase domain, family 43"/>
    <property type="match status" value="1"/>
</dbReference>
<sequence length="520" mass="59362">MTSKIMNPILKGFNPDPSIVKADGKYYIAVSSFEWLPGVRVYVSDDLLNWEHQTDIITNQLDLRGNPTNCSVWAPQLSFNQGTFYLVYTDVKNTTRPFKDCHNYLISSESIDGPWSEPVYLNSSGFDPSLYHDEDGRKWLLNALWDYRLTTSNKSSGIVLQEYDSEEQKLINDPIKIFNCTELGKTEAPHIYKKSDYYYLILAEGGTGQNHAVTVARAKTITGPYEVDPHFPMMTSSDNKDWPLQCAGHGSLVETDSGDWYMAHLTTRPLDGEYAILGRETALQKVYWDEEGWLRLSHGGTLPALEVEGPEGSKELPSETHSFYDDFTSKTLNKEWNTLRIMANDDWVTLKENPGHLRLYGGESTQSLFNQHLVGKRQESFQFTVKTTLSFEPTHFLQMAGVLLYLNTENYIYLYLTFDESLGKVIRMMKAEKGTFSLTEEKVPIDSSTPIDLMIEVDGKEAGFFFKSETDREYQLFDVKQNTTFLSGGFTGNFIALACQDMNQFKGCYADFAYFEYLER</sequence>
<protein>
    <submittedName>
        <fullName evidence="6">Glycoside hydrolase family 43 protein</fullName>
    </submittedName>
</protein>
<evidence type="ECO:0000259" key="5">
    <source>
        <dbReference type="Pfam" id="PF17851"/>
    </source>
</evidence>
<dbReference type="SUPFAM" id="SSF75005">
    <property type="entry name" value="Arabinanase/levansucrase/invertase"/>
    <property type="match status" value="1"/>
</dbReference>
<organism evidence="6 7">
    <name type="scientific">Alkalibacterium iburiense</name>
    <dbReference type="NCBI Taxonomy" id="290589"/>
    <lineage>
        <taxon>Bacteria</taxon>
        <taxon>Bacillati</taxon>
        <taxon>Bacillota</taxon>
        <taxon>Bacilli</taxon>
        <taxon>Lactobacillales</taxon>
        <taxon>Carnobacteriaceae</taxon>
        <taxon>Alkalibacterium</taxon>
    </lineage>
</organism>
<evidence type="ECO:0000256" key="1">
    <source>
        <dbReference type="ARBA" id="ARBA00009865"/>
    </source>
</evidence>
<evidence type="ECO:0000256" key="4">
    <source>
        <dbReference type="RuleBase" id="RU361187"/>
    </source>
</evidence>
<keyword evidence="7" id="KW-1185">Reference proteome</keyword>
<dbReference type="RefSeq" id="WP_343754018.1">
    <property type="nucleotide sequence ID" value="NZ_BAAACW010000040.1"/>
</dbReference>
<dbReference type="InterPro" id="IPR006710">
    <property type="entry name" value="Glyco_hydro_43"/>
</dbReference>
<dbReference type="InterPro" id="IPR013320">
    <property type="entry name" value="ConA-like_dom_sf"/>
</dbReference>
<dbReference type="InterPro" id="IPR051795">
    <property type="entry name" value="Glycosyl_Hydrlase_43"/>
</dbReference>